<dbReference type="AlphaFoldDB" id="A0A812N866"/>
<gene>
    <name evidence="1" type="primary">FCA1</name>
    <name evidence="1" type="ORF">SPIL2461_LOCUS6735</name>
</gene>
<evidence type="ECO:0000313" key="2">
    <source>
        <dbReference type="Proteomes" id="UP000649617"/>
    </source>
</evidence>
<dbReference type="EMBL" id="CAJNIZ010010335">
    <property type="protein sequence ID" value="CAE7298608.1"/>
    <property type="molecule type" value="Genomic_DNA"/>
</dbReference>
<keyword evidence="2" id="KW-1185">Reference proteome</keyword>
<evidence type="ECO:0000313" key="1">
    <source>
        <dbReference type="EMBL" id="CAE7298608.1"/>
    </source>
</evidence>
<organism evidence="1 2">
    <name type="scientific">Symbiodinium pilosum</name>
    <name type="common">Dinoflagellate</name>
    <dbReference type="NCBI Taxonomy" id="2952"/>
    <lineage>
        <taxon>Eukaryota</taxon>
        <taxon>Sar</taxon>
        <taxon>Alveolata</taxon>
        <taxon>Dinophyceae</taxon>
        <taxon>Suessiales</taxon>
        <taxon>Symbiodiniaceae</taxon>
        <taxon>Symbiodinium</taxon>
    </lineage>
</organism>
<accession>A0A812N866</accession>
<reference evidence="1" key="1">
    <citation type="submission" date="2021-02" db="EMBL/GenBank/DDBJ databases">
        <authorList>
            <person name="Dougan E. K."/>
            <person name="Rhodes N."/>
            <person name="Thang M."/>
            <person name="Chan C."/>
        </authorList>
    </citation>
    <scope>NUCLEOTIDE SEQUENCE</scope>
</reference>
<proteinExistence type="predicted"/>
<name>A0A812N866_SYMPI</name>
<dbReference type="OrthoDB" id="10283501at2759"/>
<dbReference type="Proteomes" id="UP000649617">
    <property type="component" value="Unassembled WGS sequence"/>
</dbReference>
<sequence>MSEAFRYPNACAMLNQATPPPGTLTCVTAPGEMLLLPDEWIHATCGITDFTAAAGGWLAYHTD</sequence>
<comment type="caution">
    <text evidence="1">The sequence shown here is derived from an EMBL/GenBank/DDBJ whole genome shotgun (WGS) entry which is preliminary data.</text>
</comment>
<protein>
    <submittedName>
        <fullName evidence="1">FCA1 protein</fullName>
    </submittedName>
</protein>